<feature type="region of interest" description="Disordered" evidence="5">
    <location>
        <begin position="46"/>
        <end position="65"/>
    </location>
</feature>
<dbReference type="OrthoDB" id="1939479at2759"/>
<feature type="domain" description="Ubiquitin-like protease family profile" evidence="6">
    <location>
        <begin position="89"/>
        <end position="262"/>
    </location>
</feature>
<evidence type="ECO:0000256" key="4">
    <source>
        <dbReference type="ARBA" id="ARBA00022807"/>
    </source>
</evidence>
<evidence type="ECO:0000256" key="1">
    <source>
        <dbReference type="ARBA" id="ARBA00005234"/>
    </source>
</evidence>
<dbReference type="GO" id="GO:0016929">
    <property type="term" value="F:deSUMOylase activity"/>
    <property type="evidence" value="ECO:0007669"/>
    <property type="project" value="TreeGrafter"/>
</dbReference>
<keyword evidence="8" id="KW-1185">Reference proteome</keyword>
<comment type="similarity">
    <text evidence="1">Belongs to the peptidase C48 family.</text>
</comment>
<evidence type="ECO:0000259" key="6">
    <source>
        <dbReference type="PROSITE" id="PS50600"/>
    </source>
</evidence>
<dbReference type="EMBL" id="JAEVFJ010000015">
    <property type="protein sequence ID" value="KAH8100526.1"/>
    <property type="molecule type" value="Genomic_DNA"/>
</dbReference>
<dbReference type="GO" id="GO:0005634">
    <property type="term" value="C:nucleus"/>
    <property type="evidence" value="ECO:0007669"/>
    <property type="project" value="TreeGrafter"/>
</dbReference>
<dbReference type="PROSITE" id="PS50600">
    <property type="entry name" value="ULP_PROTEASE"/>
    <property type="match status" value="1"/>
</dbReference>
<keyword evidence="3" id="KW-0378">Hydrolase</keyword>
<keyword evidence="2" id="KW-0645">Protease</keyword>
<dbReference type="PANTHER" id="PTHR12606">
    <property type="entry name" value="SENTRIN/SUMO-SPECIFIC PROTEASE"/>
    <property type="match status" value="1"/>
</dbReference>
<keyword evidence="4" id="KW-0788">Thiol protease</keyword>
<protein>
    <submittedName>
        <fullName evidence="7">Cysteine proteinase</fullName>
    </submittedName>
</protein>
<reference evidence="7" key="1">
    <citation type="journal article" date="2021" name="New Phytol.">
        <title>Evolutionary innovations through gain and loss of genes in the ectomycorrhizal Boletales.</title>
        <authorList>
            <person name="Wu G."/>
            <person name="Miyauchi S."/>
            <person name="Morin E."/>
            <person name="Kuo A."/>
            <person name="Drula E."/>
            <person name="Varga T."/>
            <person name="Kohler A."/>
            <person name="Feng B."/>
            <person name="Cao Y."/>
            <person name="Lipzen A."/>
            <person name="Daum C."/>
            <person name="Hundley H."/>
            <person name="Pangilinan J."/>
            <person name="Johnson J."/>
            <person name="Barry K."/>
            <person name="LaButti K."/>
            <person name="Ng V."/>
            <person name="Ahrendt S."/>
            <person name="Min B."/>
            <person name="Choi I.G."/>
            <person name="Park H."/>
            <person name="Plett J.M."/>
            <person name="Magnuson J."/>
            <person name="Spatafora J.W."/>
            <person name="Nagy L.G."/>
            <person name="Henrissat B."/>
            <person name="Grigoriev I.V."/>
            <person name="Yang Z.L."/>
            <person name="Xu J."/>
            <person name="Martin F.M."/>
        </authorList>
    </citation>
    <scope>NUCLEOTIDE SEQUENCE</scope>
    <source>
        <strain evidence="7">KKN 215</strain>
    </source>
</reference>
<dbReference type="Proteomes" id="UP000813824">
    <property type="component" value="Unassembled WGS sequence"/>
</dbReference>
<name>A0A8K0XQD9_9AGAR</name>
<dbReference type="AlphaFoldDB" id="A0A8K0XQD9"/>
<dbReference type="Pfam" id="PF02902">
    <property type="entry name" value="Peptidase_C48"/>
    <property type="match status" value="1"/>
</dbReference>
<accession>A0A8K0XQD9</accession>
<evidence type="ECO:0000313" key="8">
    <source>
        <dbReference type="Proteomes" id="UP000813824"/>
    </source>
</evidence>
<proteinExistence type="inferred from homology"/>
<dbReference type="PANTHER" id="PTHR12606:SF141">
    <property type="entry name" value="GH15225P-RELATED"/>
    <property type="match status" value="1"/>
</dbReference>
<dbReference type="GO" id="GO:0080090">
    <property type="term" value="P:regulation of primary metabolic process"/>
    <property type="evidence" value="ECO:0007669"/>
    <property type="project" value="UniProtKB-ARBA"/>
</dbReference>
<dbReference type="GO" id="GO:0060255">
    <property type="term" value="P:regulation of macromolecule metabolic process"/>
    <property type="evidence" value="ECO:0007669"/>
    <property type="project" value="UniProtKB-ARBA"/>
</dbReference>
<dbReference type="FunFam" id="3.40.395.10:FF:000001">
    <property type="entry name" value="Sentrin-specific protease 1"/>
    <property type="match status" value="1"/>
</dbReference>
<evidence type="ECO:0000256" key="2">
    <source>
        <dbReference type="ARBA" id="ARBA00022670"/>
    </source>
</evidence>
<dbReference type="SUPFAM" id="SSF54001">
    <property type="entry name" value="Cysteine proteinases"/>
    <property type="match status" value="1"/>
</dbReference>
<organism evidence="7 8">
    <name type="scientific">Cristinia sonorae</name>
    <dbReference type="NCBI Taxonomy" id="1940300"/>
    <lineage>
        <taxon>Eukaryota</taxon>
        <taxon>Fungi</taxon>
        <taxon>Dikarya</taxon>
        <taxon>Basidiomycota</taxon>
        <taxon>Agaricomycotina</taxon>
        <taxon>Agaricomycetes</taxon>
        <taxon>Agaricomycetidae</taxon>
        <taxon>Agaricales</taxon>
        <taxon>Pleurotineae</taxon>
        <taxon>Stephanosporaceae</taxon>
        <taxon>Cristinia</taxon>
    </lineage>
</organism>
<sequence>MHMILVLNILLQQIFRRALDRAHATIRSPKPAPPFSGNLERLQAAQAEKNKKIDQRIRPPFPTSLPPEADAQVDKYLRSRGKVWKCAREQVGEQDLSRLRPGQWLNDEIINFYGALIQQSSEENKENDVAGMKRPKVHQFSTFFWSKLKSSGYEKGRLAKWTKSFDIFQKDIVLIPVNHNNAHWTAAAINFRDKRIESYDSMGMDRTSVYKLLRQYVSDEHRNKKKKEFDWTGWEDYDMEDVPQQENGYDCGVFTCQFLATLARGEKHFPFTQKNMPYLRRRMIWEICNGRLRDDS</sequence>
<evidence type="ECO:0000256" key="3">
    <source>
        <dbReference type="ARBA" id="ARBA00022801"/>
    </source>
</evidence>
<comment type="caution">
    <text evidence="7">The sequence shown here is derived from an EMBL/GenBank/DDBJ whole genome shotgun (WGS) entry which is preliminary data.</text>
</comment>
<gene>
    <name evidence="7" type="ORF">BXZ70DRAFT_155557</name>
</gene>
<evidence type="ECO:0000313" key="7">
    <source>
        <dbReference type="EMBL" id="KAH8100526.1"/>
    </source>
</evidence>
<feature type="compositionally biased region" description="Basic and acidic residues" evidence="5">
    <location>
        <begin position="48"/>
        <end position="57"/>
    </location>
</feature>
<dbReference type="GO" id="GO:0006508">
    <property type="term" value="P:proteolysis"/>
    <property type="evidence" value="ECO:0007669"/>
    <property type="project" value="UniProtKB-KW"/>
</dbReference>
<dbReference type="GO" id="GO:0016926">
    <property type="term" value="P:protein desumoylation"/>
    <property type="evidence" value="ECO:0007669"/>
    <property type="project" value="TreeGrafter"/>
</dbReference>
<dbReference type="InterPro" id="IPR038765">
    <property type="entry name" value="Papain-like_cys_pep_sf"/>
</dbReference>
<dbReference type="Gene3D" id="3.40.395.10">
    <property type="entry name" value="Adenoviral Proteinase, Chain A"/>
    <property type="match status" value="1"/>
</dbReference>
<dbReference type="InterPro" id="IPR003653">
    <property type="entry name" value="Peptidase_C48_C"/>
</dbReference>
<evidence type="ECO:0000256" key="5">
    <source>
        <dbReference type="SAM" id="MobiDB-lite"/>
    </source>
</evidence>